<comment type="caution">
    <text evidence="9">The sequence shown here is derived from an EMBL/GenBank/DDBJ whole genome shotgun (WGS) entry which is preliminary data.</text>
</comment>
<evidence type="ECO:0000313" key="10">
    <source>
        <dbReference type="Proteomes" id="UP000285961"/>
    </source>
</evidence>
<feature type="transmembrane region" description="Helical" evidence="8">
    <location>
        <begin position="196"/>
        <end position="219"/>
    </location>
</feature>
<keyword evidence="4 8" id="KW-0812">Transmembrane</keyword>
<sequence>MMRHDMVYFLAAFLSSCILTVFSLRKSGRKLATVFAVLALLFSGWIVYEWGGHMLSVMSEFDGRRMYMGISKEGLPYAAGLKDDQTPTFWAFGRTILGLTDGSFSSYQRILSILNYGGLVVIAICVAAVSLYARKEGSISSLSVISLVGVYVAGLLPAFRNIEVGNTNIMVAALASIFVASVHLSRSNVGDVLGGIALGAAFMIKPYLLIVLVFVLFSSLTKKRLGHLAGLIIAGSLGFLTSLMARDIGLDTYIYFLTVARKLIYYHWSSHPLNLSLLRQAPVHMLGMASAVAILFFSIFAVLDSRKPGSTVLYWFFPALLPFPILWDAHLFGVFPAFLFFLSGKGESEQVIVWAVAVTLIYCSCVVTIPLMVNILLLGMWLWGIAGTRSYSFTRYTSGEGRGELLRLLGV</sequence>
<feature type="transmembrane region" description="Helical" evidence="8">
    <location>
        <begin position="281"/>
        <end position="303"/>
    </location>
</feature>
<feature type="transmembrane region" description="Helical" evidence="8">
    <location>
        <begin position="225"/>
        <end position="245"/>
    </location>
</feature>
<gene>
    <name evidence="9" type="ORF">C4532_17340</name>
</gene>
<feature type="transmembrane region" description="Helical" evidence="8">
    <location>
        <begin position="113"/>
        <end position="132"/>
    </location>
</feature>
<dbReference type="Proteomes" id="UP000285961">
    <property type="component" value="Unassembled WGS sequence"/>
</dbReference>
<dbReference type="Pfam" id="PF09594">
    <property type="entry name" value="GT87"/>
    <property type="match status" value="1"/>
</dbReference>
<keyword evidence="2" id="KW-1003">Cell membrane</keyword>
<feature type="transmembrane region" description="Helical" evidence="8">
    <location>
        <begin position="139"/>
        <end position="159"/>
    </location>
</feature>
<dbReference type="InterPro" id="IPR018584">
    <property type="entry name" value="GT87"/>
</dbReference>
<accession>A0A419ER61</accession>
<keyword evidence="6 8" id="KW-0472">Membrane</keyword>
<feature type="transmembrane region" description="Helical" evidence="8">
    <location>
        <begin position="31"/>
        <end position="48"/>
    </location>
</feature>
<feature type="transmembrane region" description="Helical" evidence="8">
    <location>
        <begin position="351"/>
        <end position="383"/>
    </location>
</feature>
<feature type="transmembrane region" description="Helical" evidence="8">
    <location>
        <begin position="315"/>
        <end position="339"/>
    </location>
</feature>
<proteinExistence type="inferred from homology"/>
<evidence type="ECO:0000313" key="9">
    <source>
        <dbReference type="EMBL" id="RJP65657.1"/>
    </source>
</evidence>
<dbReference type="PROSITE" id="PS51257">
    <property type="entry name" value="PROKAR_LIPOPROTEIN"/>
    <property type="match status" value="1"/>
</dbReference>
<dbReference type="AlphaFoldDB" id="A0A419ER61"/>
<protein>
    <submittedName>
        <fullName evidence="9">DUF2029 domain-containing protein</fullName>
    </submittedName>
</protein>
<evidence type="ECO:0000256" key="2">
    <source>
        <dbReference type="ARBA" id="ARBA00022475"/>
    </source>
</evidence>
<reference evidence="9 10" key="1">
    <citation type="journal article" date="2017" name="ISME J.">
        <title>Energy and carbon metabolisms in a deep terrestrial subsurface fluid microbial community.</title>
        <authorList>
            <person name="Momper L."/>
            <person name="Jungbluth S.P."/>
            <person name="Lee M.D."/>
            <person name="Amend J.P."/>
        </authorList>
    </citation>
    <scope>NUCLEOTIDE SEQUENCE [LARGE SCALE GENOMIC DNA]</scope>
    <source>
        <strain evidence="9">SURF_17</strain>
    </source>
</reference>
<evidence type="ECO:0000256" key="7">
    <source>
        <dbReference type="ARBA" id="ARBA00024033"/>
    </source>
</evidence>
<keyword evidence="3" id="KW-0808">Transferase</keyword>
<evidence type="ECO:0000256" key="4">
    <source>
        <dbReference type="ARBA" id="ARBA00022692"/>
    </source>
</evidence>
<evidence type="ECO:0000256" key="1">
    <source>
        <dbReference type="ARBA" id="ARBA00004651"/>
    </source>
</evidence>
<name>A0A419ER61_9BACT</name>
<feature type="transmembrane region" description="Helical" evidence="8">
    <location>
        <begin position="165"/>
        <end position="184"/>
    </location>
</feature>
<dbReference type="EMBL" id="QZKI01000124">
    <property type="protein sequence ID" value="RJP65657.1"/>
    <property type="molecule type" value="Genomic_DNA"/>
</dbReference>
<evidence type="ECO:0000256" key="8">
    <source>
        <dbReference type="SAM" id="Phobius"/>
    </source>
</evidence>
<evidence type="ECO:0000256" key="5">
    <source>
        <dbReference type="ARBA" id="ARBA00022989"/>
    </source>
</evidence>
<dbReference type="GO" id="GO:0005886">
    <property type="term" value="C:plasma membrane"/>
    <property type="evidence" value="ECO:0007669"/>
    <property type="project" value="UniProtKB-SubCell"/>
</dbReference>
<feature type="transmembrane region" description="Helical" evidence="8">
    <location>
        <begin position="6"/>
        <end position="24"/>
    </location>
</feature>
<evidence type="ECO:0000256" key="3">
    <source>
        <dbReference type="ARBA" id="ARBA00022679"/>
    </source>
</evidence>
<keyword evidence="5 8" id="KW-1133">Transmembrane helix</keyword>
<comment type="similarity">
    <text evidence="7">Belongs to the glycosyltransferase 87 family.</text>
</comment>
<dbReference type="GO" id="GO:0016758">
    <property type="term" value="F:hexosyltransferase activity"/>
    <property type="evidence" value="ECO:0007669"/>
    <property type="project" value="InterPro"/>
</dbReference>
<evidence type="ECO:0000256" key="6">
    <source>
        <dbReference type="ARBA" id="ARBA00023136"/>
    </source>
</evidence>
<organism evidence="9 10">
    <name type="scientific">Candidatus Abyssobacteria bacterium SURF_17</name>
    <dbReference type="NCBI Taxonomy" id="2093361"/>
    <lineage>
        <taxon>Bacteria</taxon>
        <taxon>Pseudomonadati</taxon>
        <taxon>Candidatus Hydrogenedentota</taxon>
        <taxon>Candidatus Abyssobacteria</taxon>
    </lineage>
</organism>
<comment type="subcellular location">
    <subcellularLocation>
        <location evidence="1">Cell membrane</location>
        <topology evidence="1">Multi-pass membrane protein</topology>
    </subcellularLocation>
</comment>